<keyword evidence="1" id="KW-0472">Membrane</keyword>
<sequence length="195" mass="22400">MSSTGGIPFDREHVNLVLSTLTVDNPLLCGEQLNQLVIEGAGAFDDTKLTKKMREFASAFADNYLDPTRQTEAWFKAMYTVLTLVIAGLNYYYANRVQLRSEMDHFWPWLAPDRMRESTKILVNTAMPMPYEADTELLGDGAVYMIGGLYTNEILSKQLFRGNFPQLYEYIVQYATRDEKPEYIRHLAQRFVDGN</sequence>
<evidence type="ECO:0000313" key="3">
    <source>
        <dbReference type="Proteomes" id="UP000027265"/>
    </source>
</evidence>
<gene>
    <name evidence="2" type="ORF">JAAARDRAFT_199407</name>
</gene>
<dbReference type="EMBL" id="KL197752">
    <property type="protein sequence ID" value="KDQ51012.1"/>
    <property type="molecule type" value="Genomic_DNA"/>
</dbReference>
<keyword evidence="3" id="KW-1185">Reference proteome</keyword>
<evidence type="ECO:0000313" key="2">
    <source>
        <dbReference type="EMBL" id="KDQ51012.1"/>
    </source>
</evidence>
<dbReference type="HOGENOM" id="CLU_1396520_0_0_1"/>
<name>A0A067PJ21_9AGAM</name>
<feature type="transmembrane region" description="Helical" evidence="1">
    <location>
        <begin position="73"/>
        <end position="93"/>
    </location>
</feature>
<dbReference type="Proteomes" id="UP000027265">
    <property type="component" value="Unassembled WGS sequence"/>
</dbReference>
<keyword evidence="1" id="KW-1133">Transmembrane helix</keyword>
<evidence type="ECO:0000256" key="1">
    <source>
        <dbReference type="SAM" id="Phobius"/>
    </source>
</evidence>
<organism evidence="2 3">
    <name type="scientific">Jaapia argillacea MUCL 33604</name>
    <dbReference type="NCBI Taxonomy" id="933084"/>
    <lineage>
        <taxon>Eukaryota</taxon>
        <taxon>Fungi</taxon>
        <taxon>Dikarya</taxon>
        <taxon>Basidiomycota</taxon>
        <taxon>Agaricomycotina</taxon>
        <taxon>Agaricomycetes</taxon>
        <taxon>Agaricomycetidae</taxon>
        <taxon>Jaapiales</taxon>
        <taxon>Jaapiaceae</taxon>
        <taxon>Jaapia</taxon>
    </lineage>
</organism>
<proteinExistence type="predicted"/>
<accession>A0A067PJ21</accession>
<protein>
    <submittedName>
        <fullName evidence="2">Uncharacterized protein</fullName>
    </submittedName>
</protein>
<reference evidence="3" key="1">
    <citation type="journal article" date="2014" name="Proc. Natl. Acad. Sci. U.S.A.">
        <title>Extensive sampling of basidiomycete genomes demonstrates inadequacy of the white-rot/brown-rot paradigm for wood decay fungi.</title>
        <authorList>
            <person name="Riley R."/>
            <person name="Salamov A.A."/>
            <person name="Brown D.W."/>
            <person name="Nagy L.G."/>
            <person name="Floudas D."/>
            <person name="Held B.W."/>
            <person name="Levasseur A."/>
            <person name="Lombard V."/>
            <person name="Morin E."/>
            <person name="Otillar R."/>
            <person name="Lindquist E.A."/>
            <person name="Sun H."/>
            <person name="LaButti K.M."/>
            <person name="Schmutz J."/>
            <person name="Jabbour D."/>
            <person name="Luo H."/>
            <person name="Baker S.E."/>
            <person name="Pisabarro A.G."/>
            <person name="Walton J.D."/>
            <person name="Blanchette R.A."/>
            <person name="Henrissat B."/>
            <person name="Martin F."/>
            <person name="Cullen D."/>
            <person name="Hibbett D.S."/>
            <person name="Grigoriev I.V."/>
        </authorList>
    </citation>
    <scope>NUCLEOTIDE SEQUENCE [LARGE SCALE GENOMIC DNA]</scope>
    <source>
        <strain evidence="3">MUCL 33604</strain>
    </source>
</reference>
<keyword evidence="1" id="KW-0812">Transmembrane</keyword>
<dbReference type="InParanoid" id="A0A067PJ21"/>
<dbReference type="AlphaFoldDB" id="A0A067PJ21"/>